<comment type="caution">
    <text evidence="3">The sequence shown here is derived from an EMBL/GenBank/DDBJ whole genome shotgun (WGS) entry which is preliminary data.</text>
</comment>
<organism evidence="3 4">
    <name type="scientific">Actinomadura barringtoniae</name>
    <dbReference type="NCBI Taxonomy" id="1427535"/>
    <lineage>
        <taxon>Bacteria</taxon>
        <taxon>Bacillati</taxon>
        <taxon>Actinomycetota</taxon>
        <taxon>Actinomycetes</taxon>
        <taxon>Streptosporangiales</taxon>
        <taxon>Thermomonosporaceae</taxon>
        <taxon>Actinomadura</taxon>
    </lineage>
</organism>
<accession>A0A939T6L7</accession>
<evidence type="ECO:0000256" key="1">
    <source>
        <dbReference type="SAM" id="MobiDB-lite"/>
    </source>
</evidence>
<feature type="compositionally biased region" description="Polar residues" evidence="1">
    <location>
        <begin position="157"/>
        <end position="169"/>
    </location>
</feature>
<proteinExistence type="predicted"/>
<gene>
    <name evidence="3" type="ORF">J4573_48955</name>
</gene>
<sequence length="432" mass="46259">MTGRSSSPDRRRRPLTAARHAVLPGHFGSSPRTDSARHLGSPLLAEARPHAGSPLRRRSSAALLAGGLAAALALAGALAGDACAARRVESDPEAVRLLEAATKAARQVPYEGTQFLTTWGHKGSTTSLVRVAHTPGAGTYFDAGEPVQRGTAPVSGPSRTGGSTAERTYQADSSVGRSALIGFTTEMLALLTRNYSLVRAADASVCGRQARVIEARRSNGTAAGRFWVDSETGLMLHRELLDAGGRSVAATGFRELRIARPARDTRVALRGGRSVGESTVPVVTASPWEDRLASGDLASLRRSGWRIPDALPEHFKLYDARRDTKADTVHLSYTDGLSAVSVFVQRGGAVDRSRMNGWQRTRDDGKTIFRRDSLQHWAVWSGDGYVYTVLTDAPQDTADSVIDALPEGSGLHFWGRMGRGARRLGTWVNPFG</sequence>
<dbReference type="AlphaFoldDB" id="A0A939T6L7"/>
<dbReference type="Gene3D" id="2.50.20.10">
    <property type="entry name" value="Lipoprotein localisation LolA/LolB/LppX"/>
    <property type="match status" value="1"/>
</dbReference>
<feature type="region of interest" description="Disordered" evidence="1">
    <location>
        <begin position="140"/>
        <end position="169"/>
    </location>
</feature>
<reference evidence="3" key="1">
    <citation type="submission" date="2021-03" db="EMBL/GenBank/DDBJ databases">
        <authorList>
            <person name="Kanchanasin P."/>
            <person name="Saeng-In P."/>
            <person name="Phongsopitanun W."/>
            <person name="Yuki M."/>
            <person name="Kudo T."/>
            <person name="Ohkuma M."/>
            <person name="Tanasupawat S."/>
        </authorList>
    </citation>
    <scope>NUCLEOTIDE SEQUENCE</scope>
    <source>
        <strain evidence="3">GKU 128</strain>
    </source>
</reference>
<evidence type="ECO:0000313" key="3">
    <source>
        <dbReference type="EMBL" id="MBO2455091.1"/>
    </source>
</evidence>
<dbReference type="EMBL" id="JAGEOJ010000032">
    <property type="protein sequence ID" value="MBO2455091.1"/>
    <property type="molecule type" value="Genomic_DNA"/>
</dbReference>
<dbReference type="InterPro" id="IPR033434">
    <property type="entry name" value="MucB/RseB_N"/>
</dbReference>
<dbReference type="InterPro" id="IPR038484">
    <property type="entry name" value="MucB/RseB_C_sf"/>
</dbReference>
<feature type="region of interest" description="Disordered" evidence="1">
    <location>
        <begin position="1"/>
        <end position="37"/>
    </location>
</feature>
<name>A0A939T6L7_9ACTN</name>
<dbReference type="Proteomes" id="UP000669179">
    <property type="component" value="Unassembled WGS sequence"/>
</dbReference>
<evidence type="ECO:0000313" key="4">
    <source>
        <dbReference type="Proteomes" id="UP000669179"/>
    </source>
</evidence>
<dbReference type="Gene3D" id="3.30.200.100">
    <property type="entry name" value="MucB/RseB, C-terminal domain"/>
    <property type="match status" value="1"/>
</dbReference>
<protein>
    <recommendedName>
        <fullName evidence="2">MucB/RseB N-terminal domain-containing protein</fullName>
    </recommendedName>
</protein>
<feature type="domain" description="MucB/RseB N-terminal" evidence="2">
    <location>
        <begin position="166"/>
        <end position="266"/>
    </location>
</feature>
<dbReference type="Pfam" id="PF03888">
    <property type="entry name" value="MucB_RseB"/>
    <property type="match status" value="1"/>
</dbReference>
<keyword evidence="4" id="KW-1185">Reference proteome</keyword>
<evidence type="ECO:0000259" key="2">
    <source>
        <dbReference type="Pfam" id="PF03888"/>
    </source>
</evidence>
<dbReference type="RefSeq" id="WP_208263317.1">
    <property type="nucleotide sequence ID" value="NZ_JAGEOJ010000032.1"/>
</dbReference>